<organism evidence="1 2">
    <name type="scientific">Streptomyces roseolus</name>
    <dbReference type="NCBI Taxonomy" id="67358"/>
    <lineage>
        <taxon>Bacteria</taxon>
        <taxon>Bacillati</taxon>
        <taxon>Actinomycetota</taxon>
        <taxon>Actinomycetes</taxon>
        <taxon>Kitasatosporales</taxon>
        <taxon>Streptomycetaceae</taxon>
        <taxon>Streptomyces</taxon>
    </lineage>
</organism>
<gene>
    <name evidence="1" type="ORF">R2363_24275</name>
</gene>
<comment type="caution">
    <text evidence="1">The sequence shown here is derived from an EMBL/GenBank/DDBJ whole genome shotgun (WGS) entry which is preliminary data.</text>
</comment>
<dbReference type="EMBL" id="JAWJZF010000441">
    <property type="protein sequence ID" value="MDX2295285.1"/>
    <property type="molecule type" value="Genomic_DNA"/>
</dbReference>
<keyword evidence="2" id="KW-1185">Reference proteome</keyword>
<reference evidence="1 2" key="1">
    <citation type="submission" date="2023-10" db="EMBL/GenBank/DDBJ databases">
        <authorList>
            <person name="Wang X.X."/>
        </authorList>
    </citation>
    <scope>NUCLEOTIDE SEQUENCE [LARGE SCALE GENOMIC DNA]</scope>
    <source>
        <strain evidence="1 2">NBRC 12816</strain>
    </source>
</reference>
<protein>
    <submittedName>
        <fullName evidence="1">FHA domain-containing protein</fullName>
    </submittedName>
</protein>
<evidence type="ECO:0000313" key="1">
    <source>
        <dbReference type="EMBL" id="MDX2295285.1"/>
    </source>
</evidence>
<evidence type="ECO:0000313" key="2">
    <source>
        <dbReference type="Proteomes" id="UP001278571"/>
    </source>
</evidence>
<name>A0ABU4KD60_9ACTN</name>
<dbReference type="RefSeq" id="WP_319011521.1">
    <property type="nucleotide sequence ID" value="NZ_JAWJZF010000441.1"/>
</dbReference>
<dbReference type="Proteomes" id="UP001278571">
    <property type="component" value="Unassembled WGS sequence"/>
</dbReference>
<accession>A0ABU4KD60</accession>
<proteinExistence type="predicted"/>
<sequence length="245" mass="26691">MHTIIIVPPMSEGPNEHLKIAPGERIVFGRQAPPDNLVLAHEGVSRFAGEIAAQGVFWTLSNHSVEQTYVVENPEGAGEHVKVAPGRLDAPVPFEFSRVVLPAAGDLLSFDVWAPRHAYGGWRGAPGAAVTAPAFSLDRSTRYFAVLAALCEPRLRVAPHAPLPTIDQVVERLRPTWPAAGRSSVAWNIDYLAVKLRLRPGPDAVPEGRRAHGKKESLVSLALRFDLVREEDLRVLAHDRGKAGR</sequence>